<sequence>MVVRARPSIRRKIQKSSVLNTAISDWMNAHTLSPIATTDANFIGPTIVEILYTLVYALILVIFIYLVKTLDFSFTMCLAPVFIFSNAMIFVLVYTSFFKDSYTNRAYYSLGIYQTVYIWVLWVLNSIVHSFIANCNVQRCFTSVFIIMYSMLTCFFIDKHFEYKYIERDRKSVFVFRLVTCACSFFFGILFLAFTTLVNLFNFY</sequence>
<dbReference type="InParanoid" id="L2GXE1"/>
<dbReference type="HOGENOM" id="CLU_1344141_0_0_1"/>
<feature type="transmembrane region" description="Helical" evidence="1">
    <location>
        <begin position="106"/>
        <end position="124"/>
    </location>
</feature>
<keyword evidence="1" id="KW-0472">Membrane</keyword>
<dbReference type="GeneID" id="19878073"/>
<keyword evidence="1" id="KW-1133">Transmembrane helix</keyword>
<accession>L2GXE1</accession>
<gene>
    <name evidence="2" type="ORF">VCUG_00182</name>
</gene>
<dbReference type="AlphaFoldDB" id="L2GXE1"/>
<keyword evidence="3" id="KW-1185">Reference proteome</keyword>
<reference evidence="3" key="1">
    <citation type="submission" date="2011-03" db="EMBL/GenBank/DDBJ databases">
        <title>The genome sequence of Vavraia culicis strain floridensis.</title>
        <authorList>
            <consortium name="The Broad Institute Genome Sequencing Platform"/>
            <person name="Cuomo C."/>
            <person name="Becnel J."/>
            <person name="Sanscrainte N."/>
            <person name="Young S.K."/>
            <person name="Zeng Q."/>
            <person name="Gargeya S."/>
            <person name="Fitzgerald M."/>
            <person name="Haas B."/>
            <person name="Abouelleil A."/>
            <person name="Alvarado L."/>
            <person name="Arachchi H.M."/>
            <person name="Berlin A."/>
            <person name="Chapman S.B."/>
            <person name="Gearin G."/>
            <person name="Goldberg J."/>
            <person name="Griggs A."/>
            <person name="Gujja S."/>
            <person name="Hansen M."/>
            <person name="Heiman D."/>
            <person name="Howarth C."/>
            <person name="Larimer J."/>
            <person name="Lui A."/>
            <person name="MacDonald P.J.P."/>
            <person name="McCowen C."/>
            <person name="Montmayeur A."/>
            <person name="Murphy C."/>
            <person name="Neiman D."/>
            <person name="Pearson M."/>
            <person name="Priest M."/>
            <person name="Roberts A."/>
            <person name="Saif S."/>
            <person name="Shea T."/>
            <person name="Sisk P."/>
            <person name="Stolte C."/>
            <person name="Sykes S."/>
            <person name="Wortman J."/>
            <person name="Nusbaum C."/>
            <person name="Birren B."/>
        </authorList>
    </citation>
    <scope>NUCLEOTIDE SEQUENCE [LARGE SCALE GENOMIC DNA]</scope>
    <source>
        <strain evidence="3">floridensis</strain>
    </source>
</reference>
<feature type="transmembrane region" description="Helical" evidence="1">
    <location>
        <begin position="73"/>
        <end position="94"/>
    </location>
</feature>
<feature type="transmembrane region" description="Helical" evidence="1">
    <location>
        <begin position="50"/>
        <end position="67"/>
    </location>
</feature>
<organism evidence="2 3">
    <name type="scientific">Vavraia culicis (isolate floridensis)</name>
    <name type="common">Microsporidian parasite</name>
    <dbReference type="NCBI Taxonomy" id="948595"/>
    <lineage>
        <taxon>Eukaryota</taxon>
        <taxon>Fungi</taxon>
        <taxon>Fungi incertae sedis</taxon>
        <taxon>Microsporidia</taxon>
        <taxon>Pleistophoridae</taxon>
        <taxon>Vavraia</taxon>
    </lineage>
</organism>
<dbReference type="Proteomes" id="UP000011081">
    <property type="component" value="Unassembled WGS sequence"/>
</dbReference>
<dbReference type="RefSeq" id="XP_008073203.1">
    <property type="nucleotide sequence ID" value="XM_008075012.1"/>
</dbReference>
<protein>
    <submittedName>
        <fullName evidence="2">Uncharacterized protein</fullName>
    </submittedName>
</protein>
<proteinExistence type="predicted"/>
<keyword evidence="1" id="KW-0812">Transmembrane</keyword>
<feature type="transmembrane region" description="Helical" evidence="1">
    <location>
        <begin position="178"/>
        <end position="201"/>
    </location>
</feature>
<evidence type="ECO:0000313" key="3">
    <source>
        <dbReference type="Proteomes" id="UP000011081"/>
    </source>
</evidence>
<feature type="transmembrane region" description="Helical" evidence="1">
    <location>
        <begin position="136"/>
        <end position="157"/>
    </location>
</feature>
<dbReference type="EMBL" id="GL877405">
    <property type="protein sequence ID" value="ELA48346.1"/>
    <property type="molecule type" value="Genomic_DNA"/>
</dbReference>
<evidence type="ECO:0000256" key="1">
    <source>
        <dbReference type="SAM" id="Phobius"/>
    </source>
</evidence>
<dbReference type="VEuPathDB" id="MicrosporidiaDB:VCUG_00182"/>
<name>L2GXE1_VAVCU</name>
<evidence type="ECO:0000313" key="2">
    <source>
        <dbReference type="EMBL" id="ELA48346.1"/>
    </source>
</evidence>